<feature type="transmembrane region" description="Helical" evidence="1">
    <location>
        <begin position="165"/>
        <end position="198"/>
    </location>
</feature>
<keyword evidence="1" id="KW-0812">Transmembrane</keyword>
<name>A0A7S0ZGL1_9RHOD</name>
<dbReference type="GO" id="GO:0031969">
    <property type="term" value="C:chloroplast membrane"/>
    <property type="evidence" value="ECO:0007669"/>
    <property type="project" value="TreeGrafter"/>
</dbReference>
<dbReference type="InterPro" id="IPR021788">
    <property type="entry name" value="CPP1-like"/>
</dbReference>
<evidence type="ECO:0008006" key="3">
    <source>
        <dbReference type="Google" id="ProtNLM"/>
    </source>
</evidence>
<sequence length="284" mass="31201">MVCFVGLGGGLSGLNRYSLLNEQKKGSGKCGGVSILTSTGVRNGRVLMMSSSSAASSAFNENPYRSLGVAEDATYDEIESAFQTLTQKYKSQPKKVMFYEIQKEKIFEDRLRQRMKGTLQPKVKESPYDKARRLALEKRTFKDYLPAPIKQLVKVPSKAYLQRTLITMGLCILVAFAIPQFAGSAIAIGFMASTYLLYTRGLPEVNREGMDSTYGPPPSPPVDRKVALKTVLLNLLVTGVFLGFAQLLLLAIPLPASILPDSIVATFMLIGMLTSCLFFQVNEE</sequence>
<feature type="transmembrane region" description="Helical" evidence="1">
    <location>
        <begin position="231"/>
        <end position="252"/>
    </location>
</feature>
<dbReference type="AlphaFoldDB" id="A0A7S0ZGL1"/>
<keyword evidence="1" id="KW-1133">Transmembrane helix</keyword>
<evidence type="ECO:0000256" key="1">
    <source>
        <dbReference type="SAM" id="Phobius"/>
    </source>
</evidence>
<reference evidence="2" key="1">
    <citation type="submission" date="2021-01" db="EMBL/GenBank/DDBJ databases">
        <authorList>
            <person name="Corre E."/>
            <person name="Pelletier E."/>
            <person name="Niang G."/>
            <person name="Scheremetjew M."/>
            <person name="Finn R."/>
            <person name="Kale V."/>
            <person name="Holt S."/>
            <person name="Cochrane G."/>
            <person name="Meng A."/>
            <person name="Brown T."/>
            <person name="Cohen L."/>
        </authorList>
    </citation>
    <scope>NUCLEOTIDE SEQUENCE</scope>
    <source>
        <strain evidence="2">CCMP3278</strain>
    </source>
</reference>
<dbReference type="EMBL" id="HBFP01007728">
    <property type="protein sequence ID" value="CAD8821147.1"/>
    <property type="molecule type" value="Transcribed_RNA"/>
</dbReference>
<dbReference type="PANTHER" id="PTHR33372">
    <property type="match status" value="1"/>
</dbReference>
<protein>
    <recommendedName>
        <fullName evidence="3">J domain-containing protein</fullName>
    </recommendedName>
</protein>
<accession>A0A7S0ZGL1</accession>
<proteinExistence type="predicted"/>
<organism evidence="2">
    <name type="scientific">Timspurckia oligopyrenoides</name>
    <dbReference type="NCBI Taxonomy" id="708627"/>
    <lineage>
        <taxon>Eukaryota</taxon>
        <taxon>Rhodophyta</taxon>
        <taxon>Bangiophyceae</taxon>
        <taxon>Porphyridiales</taxon>
        <taxon>Porphyridiaceae</taxon>
        <taxon>Timspurckia</taxon>
    </lineage>
</organism>
<evidence type="ECO:0000313" key="2">
    <source>
        <dbReference type="EMBL" id="CAD8821147.1"/>
    </source>
</evidence>
<dbReference type="Pfam" id="PF11833">
    <property type="entry name" value="CPP1-like"/>
    <property type="match status" value="1"/>
</dbReference>
<feature type="transmembrane region" description="Helical" evidence="1">
    <location>
        <begin position="258"/>
        <end position="279"/>
    </location>
</feature>
<dbReference type="PANTHER" id="PTHR33372:SF2">
    <property type="entry name" value="PROTEIN CHAPERONE-LIKE PROTEIN OF POR1, CHLOROPLASTIC"/>
    <property type="match status" value="1"/>
</dbReference>
<gene>
    <name evidence="2" type="ORF">TOLI1172_LOCUS5542</name>
</gene>
<keyword evidence="1" id="KW-0472">Membrane</keyword>